<dbReference type="OrthoDB" id="678044at2"/>
<dbReference type="AlphaFoldDB" id="A0A172TMJ1"/>
<dbReference type="Proteomes" id="UP000076927">
    <property type="component" value="Chromosome"/>
</dbReference>
<evidence type="ECO:0000313" key="2">
    <source>
        <dbReference type="EMBL" id="ANE48186.1"/>
    </source>
</evidence>
<dbReference type="STRING" id="1178515.SY83_19940"/>
<dbReference type="Gene3D" id="3.30.70.100">
    <property type="match status" value="1"/>
</dbReference>
<dbReference type="PATRIC" id="fig|1178515.4.peg.4034"/>
<name>A0A172TMJ1_9BACL</name>
<dbReference type="KEGG" id="pswu:SY83_19940"/>
<sequence length="113" mass="13050">MANTEQIIIVARFTLKPNMKEKFMQLLVPLFDRMSQEATFVNAIVHEDIDNPDDVVFYEIWNCSKETWLAEEATKPYRETPNQQAASIMIGRTMNWLVSTGEWGSNLTAGKRH</sequence>
<dbReference type="EMBL" id="CP011388">
    <property type="protein sequence ID" value="ANE48186.1"/>
    <property type="molecule type" value="Genomic_DNA"/>
</dbReference>
<reference evidence="2 3" key="1">
    <citation type="submission" date="2015-01" db="EMBL/GenBank/DDBJ databases">
        <title>Paenibacillus swuensis/DY6/whole genome sequencing.</title>
        <authorList>
            <person name="Kim M.K."/>
            <person name="Srinivasan S."/>
            <person name="Lee J.-J."/>
        </authorList>
    </citation>
    <scope>NUCLEOTIDE SEQUENCE [LARGE SCALE GENOMIC DNA]</scope>
    <source>
        <strain evidence="2 3">DY6</strain>
    </source>
</reference>
<proteinExistence type="predicted"/>
<dbReference type="InterPro" id="IPR007138">
    <property type="entry name" value="ABM_dom"/>
</dbReference>
<organism evidence="2 3">
    <name type="scientific">Paenibacillus swuensis</name>
    <dbReference type="NCBI Taxonomy" id="1178515"/>
    <lineage>
        <taxon>Bacteria</taxon>
        <taxon>Bacillati</taxon>
        <taxon>Bacillota</taxon>
        <taxon>Bacilli</taxon>
        <taxon>Bacillales</taxon>
        <taxon>Paenibacillaceae</taxon>
        <taxon>Paenibacillus</taxon>
    </lineage>
</organism>
<dbReference type="Pfam" id="PF03992">
    <property type="entry name" value="ABM"/>
    <property type="match status" value="1"/>
</dbReference>
<evidence type="ECO:0000313" key="3">
    <source>
        <dbReference type="Proteomes" id="UP000076927"/>
    </source>
</evidence>
<dbReference type="SUPFAM" id="SSF54909">
    <property type="entry name" value="Dimeric alpha+beta barrel"/>
    <property type="match status" value="1"/>
</dbReference>
<accession>A0A172TMJ1</accession>
<gene>
    <name evidence="2" type="ORF">SY83_19940</name>
</gene>
<dbReference type="InterPro" id="IPR011008">
    <property type="entry name" value="Dimeric_a/b-barrel"/>
</dbReference>
<protein>
    <recommendedName>
        <fullName evidence="1">ABM domain-containing protein</fullName>
    </recommendedName>
</protein>
<evidence type="ECO:0000259" key="1">
    <source>
        <dbReference type="Pfam" id="PF03992"/>
    </source>
</evidence>
<feature type="domain" description="ABM" evidence="1">
    <location>
        <begin position="7"/>
        <end position="62"/>
    </location>
</feature>
<keyword evidence="3" id="KW-1185">Reference proteome</keyword>
<dbReference type="RefSeq" id="WP_068609724.1">
    <property type="nucleotide sequence ID" value="NZ_CP011388.1"/>
</dbReference>